<protein>
    <submittedName>
        <fullName evidence="2">Semaphorin 3c</fullName>
    </submittedName>
</protein>
<reference evidence="2" key="1">
    <citation type="submission" date="2016-05" db="EMBL/GenBank/DDBJ databases">
        <authorList>
            <person name="Lavstsen T."/>
            <person name="Jespersen J.S."/>
        </authorList>
    </citation>
    <scope>NUCLEOTIDE SEQUENCE</scope>
    <source>
        <tissue evidence="2">Brain</tissue>
    </source>
</reference>
<gene>
    <name evidence="2" type="primary">SEMA3C</name>
</gene>
<evidence type="ECO:0000256" key="1">
    <source>
        <dbReference type="SAM" id="MobiDB-lite"/>
    </source>
</evidence>
<proteinExistence type="predicted"/>
<reference evidence="2" key="2">
    <citation type="submission" date="2016-06" db="EMBL/GenBank/DDBJ databases">
        <title>The genome of a short-lived fish provides insights into sex chromosome evolution and the genetic control of aging.</title>
        <authorList>
            <person name="Reichwald K."/>
            <person name="Felder M."/>
            <person name="Petzold A."/>
            <person name="Koch P."/>
            <person name="Groth M."/>
            <person name="Platzer M."/>
        </authorList>
    </citation>
    <scope>NUCLEOTIDE SEQUENCE</scope>
    <source>
        <tissue evidence="2">Brain</tissue>
    </source>
</reference>
<name>A0A1A8KBT5_NOTKU</name>
<feature type="non-terminal residue" evidence="2">
    <location>
        <position position="30"/>
    </location>
</feature>
<feature type="region of interest" description="Disordered" evidence="1">
    <location>
        <begin position="1"/>
        <end position="30"/>
    </location>
</feature>
<dbReference type="EMBL" id="HAEE01009621">
    <property type="protein sequence ID" value="SBR29671.1"/>
    <property type="molecule type" value="Transcribed_RNA"/>
</dbReference>
<feature type="non-terminal residue" evidence="2">
    <location>
        <position position="1"/>
    </location>
</feature>
<sequence length="30" mass="3147">WTPQGGSGQTEAPIGPEEEPQPTQSPPRGM</sequence>
<evidence type="ECO:0000313" key="2">
    <source>
        <dbReference type="EMBL" id="SBR29671.1"/>
    </source>
</evidence>
<dbReference type="AlphaFoldDB" id="A0A1A8KBT5"/>
<organism evidence="2">
    <name type="scientific">Nothobranchius kuhntae</name>
    <name type="common">Beira killifish</name>
    <dbReference type="NCBI Taxonomy" id="321403"/>
    <lineage>
        <taxon>Eukaryota</taxon>
        <taxon>Metazoa</taxon>
        <taxon>Chordata</taxon>
        <taxon>Craniata</taxon>
        <taxon>Vertebrata</taxon>
        <taxon>Euteleostomi</taxon>
        <taxon>Actinopterygii</taxon>
        <taxon>Neopterygii</taxon>
        <taxon>Teleostei</taxon>
        <taxon>Neoteleostei</taxon>
        <taxon>Acanthomorphata</taxon>
        <taxon>Ovalentaria</taxon>
        <taxon>Atherinomorphae</taxon>
        <taxon>Cyprinodontiformes</taxon>
        <taxon>Nothobranchiidae</taxon>
        <taxon>Nothobranchius</taxon>
    </lineage>
</organism>
<accession>A0A1A8KBT5</accession>